<dbReference type="HOGENOM" id="CLU_058268_2_0_1"/>
<protein>
    <recommendedName>
        <fullName evidence="3">Protein TEX261</fullName>
    </recommendedName>
</protein>
<dbReference type="GO" id="GO:0030134">
    <property type="term" value="C:COPII-coated ER to Golgi transport vesicle"/>
    <property type="evidence" value="ECO:0007669"/>
    <property type="project" value="TreeGrafter"/>
</dbReference>
<feature type="transmembrane region" description="Helical" evidence="7">
    <location>
        <begin position="98"/>
        <end position="116"/>
    </location>
</feature>
<dbReference type="FunCoup" id="W5JSZ1">
    <property type="interactions" value="1128"/>
</dbReference>
<feature type="transmembrane region" description="Helical" evidence="7">
    <location>
        <begin position="123"/>
        <end position="144"/>
    </location>
</feature>
<dbReference type="GO" id="GO:0005789">
    <property type="term" value="C:endoplasmic reticulum membrane"/>
    <property type="evidence" value="ECO:0007669"/>
    <property type="project" value="TreeGrafter"/>
</dbReference>
<gene>
    <name evidence="8" type="ORF">AND_002204</name>
</gene>
<dbReference type="OMA" id="FWIFDRL"/>
<evidence type="ECO:0000256" key="1">
    <source>
        <dbReference type="ARBA" id="ARBA00004141"/>
    </source>
</evidence>
<organism evidence="8">
    <name type="scientific">Anopheles darlingi</name>
    <name type="common">Mosquito</name>
    <dbReference type="NCBI Taxonomy" id="43151"/>
    <lineage>
        <taxon>Eukaryota</taxon>
        <taxon>Metazoa</taxon>
        <taxon>Ecdysozoa</taxon>
        <taxon>Arthropoda</taxon>
        <taxon>Hexapoda</taxon>
        <taxon>Insecta</taxon>
        <taxon>Pterygota</taxon>
        <taxon>Neoptera</taxon>
        <taxon>Endopterygota</taxon>
        <taxon>Diptera</taxon>
        <taxon>Nematocera</taxon>
        <taxon>Culicoidea</taxon>
        <taxon>Culicidae</taxon>
        <taxon>Anophelinae</taxon>
        <taxon>Anopheles</taxon>
    </lineage>
</organism>
<evidence type="ECO:0000313" key="9">
    <source>
        <dbReference type="EnsemblMetazoa" id="ADAC002204-PA"/>
    </source>
</evidence>
<dbReference type="PANTHER" id="PTHR13144:SF0">
    <property type="entry name" value="PROTEIN TEX261"/>
    <property type="match status" value="1"/>
</dbReference>
<comment type="subcellular location">
    <subcellularLocation>
        <location evidence="1">Membrane</location>
        <topology evidence="1">Multi-pass membrane protein</topology>
    </subcellularLocation>
</comment>
<dbReference type="eggNOG" id="KOG4136">
    <property type="taxonomic scope" value="Eukaryota"/>
</dbReference>
<keyword evidence="5 7" id="KW-1133">Transmembrane helix</keyword>
<proteinExistence type="inferred from homology"/>
<keyword evidence="4 7" id="KW-0812">Transmembrane</keyword>
<dbReference type="VEuPathDB" id="VectorBase:ADAR2_005755"/>
<feature type="transmembrane region" description="Helical" evidence="7">
    <location>
        <begin position="150"/>
        <end position="169"/>
    </location>
</feature>
<feature type="transmembrane region" description="Helical" evidence="7">
    <location>
        <begin position="181"/>
        <end position="200"/>
    </location>
</feature>
<dbReference type="EMBL" id="ADMH02000540">
    <property type="protein sequence ID" value="ETN66050.1"/>
    <property type="molecule type" value="Genomic_DNA"/>
</dbReference>
<dbReference type="GO" id="GO:0000139">
    <property type="term" value="C:Golgi membrane"/>
    <property type="evidence" value="ECO:0007669"/>
    <property type="project" value="TreeGrafter"/>
</dbReference>
<dbReference type="Proteomes" id="UP000000673">
    <property type="component" value="Unassembled WGS sequence"/>
</dbReference>
<dbReference type="GO" id="GO:0006888">
    <property type="term" value="P:endoplasmic reticulum to Golgi vesicle-mediated transport"/>
    <property type="evidence" value="ECO:0007669"/>
    <property type="project" value="InterPro"/>
</dbReference>
<dbReference type="InterPro" id="IPR007277">
    <property type="entry name" value="Svp26/Tex261"/>
</dbReference>
<dbReference type="VEuPathDB" id="VectorBase:ADAC002204"/>
<reference evidence="8" key="3">
    <citation type="journal article" date="2013" name="Nucleic Acids Res.">
        <title>The genome of Anopheles darlingi, the main neotropical malaria vector.</title>
        <authorList>
            <person name="Marinotti O."/>
            <person name="Cerqueira G.C."/>
            <person name="de Almeida L.G."/>
            <person name="Ferro M.I."/>
            <person name="Loreto E.L."/>
            <person name="Zaha A."/>
            <person name="Teixeira S.M."/>
            <person name="Wespiser A.R."/>
            <person name="Almeida E Silva A."/>
            <person name="Schlindwein A.D."/>
            <person name="Pacheco A.C."/>
            <person name="Silva A.L."/>
            <person name="Graveley B.R."/>
            <person name="Walenz B.P."/>
            <person name="Lima Bde A."/>
            <person name="Ribeiro C.A."/>
            <person name="Nunes-Silva C.G."/>
            <person name="de Carvalho C.R."/>
            <person name="Soares C.M."/>
            <person name="de Menezes C.B."/>
            <person name="Matiolli C."/>
            <person name="Caffrey D."/>
            <person name="Araujo D.A."/>
            <person name="de Oliveira D.M."/>
            <person name="Golenbock D."/>
            <person name="Grisard E.C."/>
            <person name="Fantinatti-Garboggini F."/>
            <person name="de Carvalho F.M."/>
            <person name="Barcellos F.G."/>
            <person name="Prosdocimi F."/>
            <person name="May G."/>
            <person name="Azevedo Junior G.M."/>
            <person name="Guimaraes G.M."/>
            <person name="Goldman G.H."/>
            <person name="Padilha I.Q."/>
            <person name="Batista Jda S."/>
            <person name="Ferro J.A."/>
            <person name="Ribeiro J.M."/>
            <person name="Fietto J.L."/>
            <person name="Dabbas K.M."/>
            <person name="Cerdeira L."/>
            <person name="Agnez-Lima L.F."/>
            <person name="Brocchi M."/>
            <person name="de Carvalho M.O."/>
            <person name="Teixeira Mde M."/>
            <person name="Diniz Maia Mde M."/>
            <person name="Goldman M.H."/>
            <person name="Cruz Schneider M.P."/>
            <person name="Felipe M.S."/>
            <person name="Hungria M."/>
            <person name="Nicolas M.F."/>
            <person name="Pereira M."/>
            <person name="Montes M.A."/>
            <person name="Cantao M.E."/>
            <person name="Vincentz M."/>
            <person name="Rafael M.S."/>
            <person name="Silverman N."/>
            <person name="Stoco P.H."/>
            <person name="Souza R.C."/>
            <person name="Vicentini R."/>
            <person name="Gazzinelli R.T."/>
            <person name="Neves Rde O."/>
            <person name="Silva R."/>
            <person name="Astolfi-Filho S."/>
            <person name="Maciel T.E."/>
            <person name="Urmenyi T.P."/>
            <person name="Tadei W.P."/>
            <person name="Camargo E.P."/>
            <person name="de Vasconcelos A.T."/>
        </authorList>
    </citation>
    <scope>NUCLEOTIDE SEQUENCE</scope>
</reference>
<dbReference type="GO" id="GO:0097020">
    <property type="term" value="F:COPII receptor activity"/>
    <property type="evidence" value="ECO:0007669"/>
    <property type="project" value="InterPro"/>
</dbReference>
<keyword evidence="6 7" id="KW-0472">Membrane</keyword>
<evidence type="ECO:0000256" key="5">
    <source>
        <dbReference type="ARBA" id="ARBA00022989"/>
    </source>
</evidence>
<evidence type="ECO:0000256" key="4">
    <source>
        <dbReference type="ARBA" id="ARBA00022692"/>
    </source>
</evidence>
<dbReference type="Pfam" id="PF04148">
    <property type="entry name" value="Erv26"/>
    <property type="match status" value="1"/>
</dbReference>
<evidence type="ECO:0000256" key="3">
    <source>
        <dbReference type="ARBA" id="ARBA00017877"/>
    </source>
</evidence>
<evidence type="ECO:0000256" key="2">
    <source>
        <dbReference type="ARBA" id="ARBA00008096"/>
    </source>
</evidence>
<evidence type="ECO:0000313" key="8">
    <source>
        <dbReference type="EMBL" id="ETN66050.1"/>
    </source>
</evidence>
<reference evidence="8" key="2">
    <citation type="submission" date="2010-05" db="EMBL/GenBank/DDBJ databases">
        <authorList>
            <person name="Almeida L.G."/>
            <person name="Nicolas M.F."/>
            <person name="Souza R.C."/>
            <person name="Vasconcelos A.T.R."/>
        </authorList>
    </citation>
    <scope>NUCLEOTIDE SEQUENCE</scope>
</reference>
<evidence type="ECO:0000313" key="10">
    <source>
        <dbReference type="Proteomes" id="UP000000673"/>
    </source>
</evidence>
<name>W5JSZ1_ANODA</name>
<accession>W5JSZ1</accession>
<dbReference type="EnsemblMetazoa" id="ADAC002204-RA">
    <property type="protein sequence ID" value="ADAC002204-PA"/>
    <property type="gene ID" value="ADAC002204"/>
</dbReference>
<feature type="transmembrane region" description="Helical" evidence="7">
    <location>
        <begin position="57"/>
        <end position="83"/>
    </location>
</feature>
<dbReference type="PANTHER" id="PTHR13144">
    <property type="entry name" value="TEX261 PROTEIN"/>
    <property type="match status" value="1"/>
</dbReference>
<reference evidence="8 10" key="1">
    <citation type="journal article" date="2010" name="BMC Genomics">
        <title>Combination of measures distinguishes pre-miRNAs from other stem-loops in the genome of the newly sequenced Anopheles darlingi.</title>
        <authorList>
            <person name="Mendes N.D."/>
            <person name="Freitas A.T."/>
            <person name="Vasconcelos A.T."/>
            <person name="Sagot M.F."/>
        </authorList>
    </citation>
    <scope>NUCLEOTIDE SEQUENCE</scope>
</reference>
<dbReference type="AlphaFoldDB" id="W5JSZ1"/>
<evidence type="ECO:0000256" key="6">
    <source>
        <dbReference type="ARBA" id="ARBA00023136"/>
    </source>
</evidence>
<comment type="similarity">
    <text evidence="2">Belongs to the SVP26 family.</text>
</comment>
<keyword evidence="10" id="KW-1185">Reference proteome</keyword>
<reference evidence="9" key="4">
    <citation type="submission" date="2015-06" db="UniProtKB">
        <authorList>
            <consortium name="EnsemblMetazoa"/>
        </authorList>
    </citation>
    <scope>IDENTIFICATION</scope>
</reference>
<sequence>MFWWQVSVKRGNLEPRNDASIRTSALRHKHNSSLTECLVPRHNRTWQSREPHEIMSFLGLLSYVSLLVQICFITVSIAAGLYYLAELVEEYTVVAKKVISYLVLGTATLYVVFIFTESFPWSMVLCGLGSQLLHAFILTDFPYVRFLSPAFLGAVILLLVNHYLAFVYFQVQYHAFTEVMAYFTLCLWLVPFALFVSLSANDNVLPTSNERTHLLGGTDDVVTNYFSSRKKAGLLSLFTYAKETLLPERNKKSF</sequence>
<evidence type="ECO:0000256" key="7">
    <source>
        <dbReference type="SAM" id="Phobius"/>
    </source>
</evidence>